<organism evidence="3 4">
    <name type="scientific">Neodothiora populina</name>
    <dbReference type="NCBI Taxonomy" id="2781224"/>
    <lineage>
        <taxon>Eukaryota</taxon>
        <taxon>Fungi</taxon>
        <taxon>Dikarya</taxon>
        <taxon>Ascomycota</taxon>
        <taxon>Pezizomycotina</taxon>
        <taxon>Dothideomycetes</taxon>
        <taxon>Dothideomycetidae</taxon>
        <taxon>Dothideales</taxon>
        <taxon>Dothioraceae</taxon>
        <taxon>Neodothiora</taxon>
    </lineage>
</organism>
<dbReference type="EMBL" id="JBFMKM010000013">
    <property type="protein sequence ID" value="KAL1301885.1"/>
    <property type="molecule type" value="Genomic_DNA"/>
</dbReference>
<evidence type="ECO:0000313" key="3">
    <source>
        <dbReference type="EMBL" id="KAL1301885.1"/>
    </source>
</evidence>
<dbReference type="RefSeq" id="XP_069198161.1">
    <property type="nucleotide sequence ID" value="XM_069345956.1"/>
</dbReference>
<keyword evidence="2" id="KW-0812">Transmembrane</keyword>
<keyword evidence="4" id="KW-1185">Reference proteome</keyword>
<accession>A0ABR3P861</accession>
<dbReference type="GeneID" id="95979764"/>
<evidence type="ECO:0000256" key="2">
    <source>
        <dbReference type="SAM" id="Phobius"/>
    </source>
</evidence>
<feature type="region of interest" description="Disordered" evidence="1">
    <location>
        <begin position="132"/>
        <end position="241"/>
    </location>
</feature>
<dbReference type="Proteomes" id="UP001562354">
    <property type="component" value="Unassembled WGS sequence"/>
</dbReference>
<sequence>MADHEDHGISGWGIFFLVVFIVVIFASVGWIIFTQYRARRLGLPAPSLNPFGRNRDRARNTYAAPAPAPSGIKAWFTEKFDAIRGSGRTSGGGYESTGYGGGRNRHGFGALDPDEAWDARVGNEYYEEQELGLQDPNSGPYGGSGYGQVVGAEVERGRSKSRQRELDERYDEEMGVSGATVTRPSNPFGDDASASSLRGVSPRPLADTEPGASSKGHRGQNSLETKDDSPTERRSMFRENM</sequence>
<evidence type="ECO:0000313" key="4">
    <source>
        <dbReference type="Proteomes" id="UP001562354"/>
    </source>
</evidence>
<name>A0ABR3P861_9PEZI</name>
<keyword evidence="2" id="KW-0472">Membrane</keyword>
<protein>
    <submittedName>
        <fullName evidence="3">Uncharacterized protein</fullName>
    </submittedName>
</protein>
<feature type="compositionally biased region" description="Basic and acidic residues" evidence="1">
    <location>
        <begin position="153"/>
        <end position="167"/>
    </location>
</feature>
<gene>
    <name evidence="3" type="ORF">AAFC00_006065</name>
</gene>
<evidence type="ECO:0000256" key="1">
    <source>
        <dbReference type="SAM" id="MobiDB-lite"/>
    </source>
</evidence>
<reference evidence="3 4" key="1">
    <citation type="submission" date="2024-07" db="EMBL/GenBank/DDBJ databases">
        <title>Draft sequence of the Neodothiora populina.</title>
        <authorList>
            <person name="Drown D.D."/>
            <person name="Schuette U.S."/>
            <person name="Buechlein A.B."/>
            <person name="Rusch D.R."/>
            <person name="Winton L.W."/>
            <person name="Adams G.A."/>
        </authorList>
    </citation>
    <scope>NUCLEOTIDE SEQUENCE [LARGE SCALE GENOMIC DNA]</scope>
    <source>
        <strain evidence="3 4">CPC 39397</strain>
    </source>
</reference>
<comment type="caution">
    <text evidence="3">The sequence shown here is derived from an EMBL/GenBank/DDBJ whole genome shotgun (WGS) entry which is preliminary data.</text>
</comment>
<feature type="compositionally biased region" description="Basic and acidic residues" evidence="1">
    <location>
        <begin position="224"/>
        <end position="241"/>
    </location>
</feature>
<feature type="transmembrane region" description="Helical" evidence="2">
    <location>
        <begin position="12"/>
        <end position="33"/>
    </location>
</feature>
<proteinExistence type="predicted"/>
<keyword evidence="2" id="KW-1133">Transmembrane helix</keyword>